<feature type="domain" description="Beta-hexosaminidase bacterial type N-terminal" evidence="8">
    <location>
        <begin position="83"/>
        <end position="142"/>
    </location>
</feature>
<comment type="caution">
    <text evidence="9">The sequence shown here is derived from an EMBL/GenBank/DDBJ whole genome shotgun (WGS) entry which is preliminary data.</text>
</comment>
<organism evidence="9 10">
    <name type="scientific">Plebeiibacterium marinum</name>
    <dbReference type="NCBI Taxonomy" id="2992111"/>
    <lineage>
        <taxon>Bacteria</taxon>
        <taxon>Pseudomonadati</taxon>
        <taxon>Bacteroidota</taxon>
        <taxon>Bacteroidia</taxon>
        <taxon>Marinilabiliales</taxon>
        <taxon>Marinilabiliaceae</taxon>
        <taxon>Plebeiibacterium</taxon>
    </lineage>
</organism>
<dbReference type="RefSeq" id="WP_301198656.1">
    <property type="nucleotide sequence ID" value="NZ_JAPDPI010000009.1"/>
</dbReference>
<evidence type="ECO:0000259" key="8">
    <source>
        <dbReference type="Pfam" id="PF02838"/>
    </source>
</evidence>
<gene>
    <name evidence="9" type="ORF">OM074_06665</name>
</gene>
<comment type="similarity">
    <text evidence="1">Belongs to the glycosyl hydrolase 20 family.</text>
</comment>
<dbReference type="GO" id="GO:0005975">
    <property type="term" value="P:carbohydrate metabolic process"/>
    <property type="evidence" value="ECO:0007669"/>
    <property type="project" value="InterPro"/>
</dbReference>
<keyword evidence="2 6" id="KW-0732">Signal</keyword>
<dbReference type="SUPFAM" id="SSF51445">
    <property type="entry name" value="(Trans)glycosidases"/>
    <property type="match status" value="1"/>
</dbReference>
<feature type="active site" description="Proton donor" evidence="5">
    <location>
        <position position="296"/>
    </location>
</feature>
<dbReference type="InterPro" id="IPR015883">
    <property type="entry name" value="Glyco_hydro_20_cat"/>
</dbReference>
<proteinExistence type="inferred from homology"/>
<evidence type="ECO:0000256" key="2">
    <source>
        <dbReference type="ARBA" id="ARBA00022729"/>
    </source>
</evidence>
<dbReference type="PRINTS" id="PR00738">
    <property type="entry name" value="GLHYDRLASE20"/>
</dbReference>
<reference evidence="9" key="1">
    <citation type="submission" date="2022-10" db="EMBL/GenBank/DDBJ databases">
        <authorList>
            <person name="Yu W.X."/>
        </authorList>
    </citation>
    <scope>NUCLEOTIDE SEQUENCE</scope>
    <source>
        <strain evidence="9">D04</strain>
    </source>
</reference>
<evidence type="ECO:0000256" key="5">
    <source>
        <dbReference type="PIRSR" id="PIRSR625705-1"/>
    </source>
</evidence>
<feature type="chain" id="PRO_5042122437" evidence="6">
    <location>
        <begin position="19"/>
        <end position="633"/>
    </location>
</feature>
<feature type="domain" description="Glycoside hydrolase family 20 catalytic" evidence="7">
    <location>
        <begin position="145"/>
        <end position="391"/>
    </location>
</feature>
<dbReference type="InterPro" id="IPR015882">
    <property type="entry name" value="HEX_bac_N"/>
</dbReference>
<dbReference type="Gene3D" id="3.30.379.10">
    <property type="entry name" value="Chitobiase/beta-hexosaminidase domain 2-like"/>
    <property type="match status" value="1"/>
</dbReference>
<dbReference type="PANTHER" id="PTHR22600">
    <property type="entry name" value="BETA-HEXOSAMINIDASE"/>
    <property type="match status" value="1"/>
</dbReference>
<dbReference type="SUPFAM" id="SSF55545">
    <property type="entry name" value="beta-N-acetylhexosaminidase-like domain"/>
    <property type="match status" value="1"/>
</dbReference>
<evidence type="ECO:0000256" key="1">
    <source>
        <dbReference type="ARBA" id="ARBA00006285"/>
    </source>
</evidence>
<dbReference type="Proteomes" id="UP001207408">
    <property type="component" value="Unassembled WGS sequence"/>
</dbReference>
<dbReference type="GO" id="GO:0004563">
    <property type="term" value="F:beta-N-acetylhexosaminidase activity"/>
    <property type="evidence" value="ECO:0007669"/>
    <property type="project" value="InterPro"/>
</dbReference>
<evidence type="ECO:0000259" key="7">
    <source>
        <dbReference type="Pfam" id="PF00728"/>
    </source>
</evidence>
<evidence type="ECO:0000256" key="4">
    <source>
        <dbReference type="ARBA" id="ARBA00023295"/>
    </source>
</evidence>
<dbReference type="InterPro" id="IPR017853">
    <property type="entry name" value="GH"/>
</dbReference>
<keyword evidence="10" id="KW-1185">Reference proteome</keyword>
<dbReference type="InterPro" id="IPR029018">
    <property type="entry name" value="Hex-like_dom2"/>
</dbReference>
<dbReference type="PANTHER" id="PTHR22600:SF26">
    <property type="entry name" value="BETA-N-ACETYLHEXOSAMINIDASE"/>
    <property type="match status" value="1"/>
</dbReference>
<accession>A0AAE3MD00</accession>
<keyword evidence="4" id="KW-0326">Glycosidase</keyword>
<evidence type="ECO:0000313" key="10">
    <source>
        <dbReference type="Proteomes" id="UP001207408"/>
    </source>
</evidence>
<dbReference type="Gene3D" id="3.20.20.80">
    <property type="entry name" value="Glycosidases"/>
    <property type="match status" value="1"/>
</dbReference>
<dbReference type="EMBL" id="JAPDPI010000009">
    <property type="protein sequence ID" value="MCW3805302.1"/>
    <property type="molecule type" value="Genomic_DNA"/>
</dbReference>
<evidence type="ECO:0000256" key="6">
    <source>
        <dbReference type="SAM" id="SignalP"/>
    </source>
</evidence>
<evidence type="ECO:0000256" key="3">
    <source>
        <dbReference type="ARBA" id="ARBA00022801"/>
    </source>
</evidence>
<sequence length="633" mass="72612">MRVYFLLGIFAIITTVQAESVSDFLFPTPKKLTVKEGFLNKFNGCQYGSGQVVELIKKAETINIQGELKAFSNPVLYNKFTLAIDSTLPHSQQYVIDIDSADILIRGKDEAALFYGKQTLNQVLKYSESTGNPIPCLTITDWPDFERRGYMLDISRDKVPTMETLFKIIDMLARWKINEFQLYTEHTFAYKNHKVVWENCSPVTAEEVKILDLYCKTRFIDLVPNQNSFGHMENWLKHDEYLHLAECPSDCKTIWGMRKRTSLDPGNPESLELMKELYDELIPNFSSEYLNIGCDETVELGMGRSKSICDELGKGQVYLEYLKKLNQEVNRQNKISQFWGDIILNHPELIDSLPKNMIAMVWGYESDFPFNEKLPKFQKAGLDYYVCPGTSTWRSIIGRNQDAFLNLKNAAVNGKKYNAKGYLNTNWGDHGHWQPLSVCYAPMGVGAAYAWNISSKPESNIEFVLNQYIFKDYTENTAKAIMKLGNSYLACKIPEGNANAYQLMLRRYKWTMKGHFQTKHLRIENLEIAEDEINEALSILQKGKAMCEDAEVIVKELEQASSLAKHGIHLGIARLKAPNQDTKNIDAATKNELIAELEYLINTHGELWIMRNRIGGLQYSTQKMEDILLYYKD</sequence>
<dbReference type="InterPro" id="IPR025705">
    <property type="entry name" value="Beta_hexosaminidase_sua/sub"/>
</dbReference>
<dbReference type="CDD" id="cd06565">
    <property type="entry name" value="GH20_GcnA-like"/>
    <property type="match status" value="1"/>
</dbReference>
<name>A0AAE3MD00_9BACT</name>
<protein>
    <submittedName>
        <fullName evidence="9">Family 20 glycosylhydrolase</fullName>
    </submittedName>
</protein>
<feature type="signal peptide" evidence="6">
    <location>
        <begin position="1"/>
        <end position="18"/>
    </location>
</feature>
<keyword evidence="3" id="KW-0378">Hydrolase</keyword>
<dbReference type="AlphaFoldDB" id="A0AAE3MD00"/>
<dbReference type="GO" id="GO:0030203">
    <property type="term" value="P:glycosaminoglycan metabolic process"/>
    <property type="evidence" value="ECO:0007669"/>
    <property type="project" value="TreeGrafter"/>
</dbReference>
<dbReference type="Pfam" id="PF00728">
    <property type="entry name" value="Glyco_hydro_20"/>
    <property type="match status" value="1"/>
</dbReference>
<evidence type="ECO:0000313" key="9">
    <source>
        <dbReference type="EMBL" id="MCW3805302.1"/>
    </source>
</evidence>
<dbReference type="Pfam" id="PF02838">
    <property type="entry name" value="Glyco_hydro_20b"/>
    <property type="match status" value="1"/>
</dbReference>
<dbReference type="GO" id="GO:0016020">
    <property type="term" value="C:membrane"/>
    <property type="evidence" value="ECO:0007669"/>
    <property type="project" value="TreeGrafter"/>
</dbReference>